<feature type="domain" description="Transcriptional repressor PaaX-like C-terminal" evidence="2">
    <location>
        <begin position="173"/>
        <end position="257"/>
    </location>
</feature>
<dbReference type="InterPro" id="IPR011965">
    <property type="entry name" value="PaaX_trns_reg"/>
</dbReference>
<evidence type="ECO:0000313" key="4">
    <source>
        <dbReference type="Proteomes" id="UP000048926"/>
    </source>
</evidence>
<reference evidence="4" key="1">
    <citation type="submission" date="2015-07" db="EMBL/GenBank/DDBJ databases">
        <authorList>
            <person name="Rodrigo-Torres Lidia"/>
            <person name="Arahal R.David."/>
        </authorList>
    </citation>
    <scope>NUCLEOTIDE SEQUENCE [LARGE SCALE GENOMIC DNA]</scope>
    <source>
        <strain evidence="4">CECT 4801</strain>
    </source>
</reference>
<dbReference type="PANTHER" id="PTHR30319">
    <property type="entry name" value="PHENYLACETIC ACID REGULATOR-RELATED TRANSCRIPTIONAL REPRESSOR"/>
    <property type="match status" value="1"/>
</dbReference>
<name>A0A0M6XYX1_9HYPH</name>
<dbReference type="AlphaFoldDB" id="A0A0M6XYX1"/>
<gene>
    <name evidence="3" type="primary">paaX</name>
    <name evidence="3" type="ORF">LAL4801_00643</name>
</gene>
<dbReference type="Proteomes" id="UP000048926">
    <property type="component" value="Unassembled WGS sequence"/>
</dbReference>
<evidence type="ECO:0000259" key="1">
    <source>
        <dbReference type="Pfam" id="PF07848"/>
    </source>
</evidence>
<dbReference type="InterPro" id="IPR036390">
    <property type="entry name" value="WH_DNA-bd_sf"/>
</dbReference>
<dbReference type="GO" id="GO:0006351">
    <property type="term" value="P:DNA-templated transcription"/>
    <property type="evidence" value="ECO:0007669"/>
    <property type="project" value="InterPro"/>
</dbReference>
<feature type="domain" description="Transcriptional repressor PaaX-like N-terminal" evidence="1">
    <location>
        <begin position="20"/>
        <end position="85"/>
    </location>
</feature>
<keyword evidence="4" id="KW-1185">Reference proteome</keyword>
<proteinExistence type="predicted"/>
<organism evidence="3 4">
    <name type="scientific">Roseibium aggregatum</name>
    <dbReference type="NCBI Taxonomy" id="187304"/>
    <lineage>
        <taxon>Bacteria</taxon>
        <taxon>Pseudomonadati</taxon>
        <taxon>Pseudomonadota</taxon>
        <taxon>Alphaproteobacteria</taxon>
        <taxon>Hyphomicrobiales</taxon>
        <taxon>Stappiaceae</taxon>
        <taxon>Roseibium</taxon>
    </lineage>
</organism>
<evidence type="ECO:0000313" key="3">
    <source>
        <dbReference type="EMBL" id="CTQ42218.1"/>
    </source>
</evidence>
<dbReference type="InterPro" id="IPR036388">
    <property type="entry name" value="WH-like_DNA-bd_sf"/>
</dbReference>
<dbReference type="Gene3D" id="1.10.10.10">
    <property type="entry name" value="Winged helix-like DNA-binding domain superfamily/Winged helix DNA-binding domain"/>
    <property type="match status" value="1"/>
</dbReference>
<evidence type="ECO:0000259" key="2">
    <source>
        <dbReference type="Pfam" id="PF08223"/>
    </source>
</evidence>
<sequence>MHTGTEILADSFLRPFPPKAAQLIVTIYGDIVEPRGGVLWMGDLISLCAGFSVNESLVRTAVSRLVSKGQLKGEREGRRSFYALTPDAREEYHLAADLFYGPEDPDCGWLLTRCTEAADQAVLMRFGFASLEGNVYIGADRPGRPILGTAFRASALNLKSGELEKIAASSFGLELLARDYTGFVSHFKPMQNLIADGVAPPSALLFRLALVHAYRGIRLRDPRLPRSVLPADWAGYEARSLFAALYAGLSPAADSYIGRNLLNQDGPLPATPDAVQERMRSLTLTD</sequence>
<dbReference type="Gene3D" id="1.20.58.1460">
    <property type="match status" value="1"/>
</dbReference>
<dbReference type="SUPFAM" id="SSF46785">
    <property type="entry name" value="Winged helix' DNA-binding domain"/>
    <property type="match status" value="1"/>
</dbReference>
<dbReference type="InterPro" id="IPR013225">
    <property type="entry name" value="PaaX_C"/>
</dbReference>
<dbReference type="RefSeq" id="WP_055654178.1">
    <property type="nucleotide sequence ID" value="NZ_CXST01000001.1"/>
</dbReference>
<protein>
    <submittedName>
        <fullName evidence="3">Transcriptional repressor PaaX</fullName>
    </submittedName>
</protein>
<dbReference type="STRING" id="187304.B0E33_26880"/>
<dbReference type="Pfam" id="PF07848">
    <property type="entry name" value="PaaX"/>
    <property type="match status" value="1"/>
</dbReference>
<accession>A0A0M6XYX1</accession>
<dbReference type="OrthoDB" id="2270427at2"/>
<dbReference type="PANTHER" id="PTHR30319:SF1">
    <property type="entry name" value="TRANSCRIPTIONAL REPRESSOR PAAX"/>
    <property type="match status" value="1"/>
</dbReference>
<dbReference type="PIRSF" id="PIRSF020623">
    <property type="entry name" value="PaaX"/>
    <property type="match status" value="1"/>
</dbReference>
<dbReference type="InterPro" id="IPR012906">
    <property type="entry name" value="PaaX-like_N"/>
</dbReference>
<dbReference type="EMBL" id="CXST01000001">
    <property type="protein sequence ID" value="CTQ42218.1"/>
    <property type="molecule type" value="Genomic_DNA"/>
</dbReference>
<dbReference type="Pfam" id="PF08223">
    <property type="entry name" value="PaaX_C"/>
    <property type="match status" value="1"/>
</dbReference>